<sequence length="270" mass="31020">MISINWTDYIFLRNIEGKPHQIFKHKNTGEQKFVKFLRLNNYERTKELVSEFLANKIFFAMNIEGLNPFVAIKEGKPVIVMDYWMDTRKLAPFGEVRIENREYFAAALYLIDVLVKNTNRATRRDHMGWKETDSGEIRLCPLDNGHTLGHGSGDDALLNDDDLISIQLIKDQYQQHFSSILSPLQAVAVEQTIQRLDTLNFQVMGEEIISEIITSLAPTDEEVIIIRNRINSVIEMLLRRKPKACEIFRQIISSAPLVESQANVEIAVAK</sequence>
<accession>A0A2H0TJP7</accession>
<evidence type="ECO:0000313" key="1">
    <source>
        <dbReference type="EMBL" id="PIR71761.1"/>
    </source>
</evidence>
<dbReference type="AlphaFoldDB" id="A0A2H0TJP7"/>
<organism evidence="1 2">
    <name type="scientific">Candidatus Nealsonbacteria bacterium CG10_big_fil_rev_8_21_14_0_10_37_25</name>
    <dbReference type="NCBI Taxonomy" id="1974711"/>
    <lineage>
        <taxon>Bacteria</taxon>
        <taxon>Candidatus Nealsoniibacteriota</taxon>
    </lineage>
</organism>
<name>A0A2H0TJP7_9BACT</name>
<dbReference type="EMBL" id="PFCK01000020">
    <property type="protein sequence ID" value="PIR71761.1"/>
    <property type="molecule type" value="Genomic_DNA"/>
</dbReference>
<evidence type="ECO:0000313" key="2">
    <source>
        <dbReference type="Proteomes" id="UP000228909"/>
    </source>
</evidence>
<evidence type="ECO:0008006" key="3">
    <source>
        <dbReference type="Google" id="ProtNLM"/>
    </source>
</evidence>
<reference evidence="2" key="1">
    <citation type="submission" date="2017-09" db="EMBL/GenBank/DDBJ databases">
        <title>Depth-based differentiation of microbial function through sediment-hosted aquifers and enrichment of novel symbionts in the deep terrestrial subsurface.</title>
        <authorList>
            <person name="Probst A.J."/>
            <person name="Ladd B."/>
            <person name="Jarett J.K."/>
            <person name="Geller-Mcgrath D.E."/>
            <person name="Sieber C.M.K."/>
            <person name="Emerson J.B."/>
            <person name="Anantharaman K."/>
            <person name="Thomas B.C."/>
            <person name="Malmstrom R."/>
            <person name="Stieglmeier M."/>
            <person name="Klingl A."/>
            <person name="Woyke T."/>
            <person name="Ryan C.M."/>
            <person name="Banfield J.F."/>
        </authorList>
    </citation>
    <scope>NUCLEOTIDE SEQUENCE [LARGE SCALE GENOMIC DNA]</scope>
</reference>
<comment type="caution">
    <text evidence="1">The sequence shown here is derived from an EMBL/GenBank/DDBJ whole genome shotgun (WGS) entry which is preliminary data.</text>
</comment>
<protein>
    <recommendedName>
        <fullName evidence="3">Protein kinase domain-containing protein</fullName>
    </recommendedName>
</protein>
<dbReference type="Proteomes" id="UP000228909">
    <property type="component" value="Unassembled WGS sequence"/>
</dbReference>
<gene>
    <name evidence="1" type="ORF">COU43_00745</name>
</gene>
<proteinExistence type="predicted"/>